<keyword evidence="1" id="KW-0328">Glycosyltransferase</keyword>
<protein>
    <submittedName>
        <fullName evidence="5">Glycoside hydrolase family 130 protein</fullName>
    </submittedName>
</protein>
<evidence type="ECO:0000256" key="4">
    <source>
        <dbReference type="SAM" id="SignalP"/>
    </source>
</evidence>
<dbReference type="Pfam" id="PF04041">
    <property type="entry name" value="Glyco_hydro_130"/>
    <property type="match status" value="1"/>
</dbReference>
<dbReference type="SUPFAM" id="SSF75005">
    <property type="entry name" value="Arabinanase/levansucrase/invertase"/>
    <property type="match status" value="1"/>
</dbReference>
<dbReference type="PIRSF" id="PIRSF016202">
    <property type="entry name" value="PH1107"/>
    <property type="match status" value="1"/>
</dbReference>
<sequence>MKRFFTGLSISLLLLSGNAFAQKENNLPDWTFGGFQRPAGVNPVISPDSTSTFFCPMNKKQVDWESNDTFNPAAIIKNGKIVVLYRAEDKAGRAIGKRTSRLGYAESEDGITFKRRKEPVLYPAEDNQKKNEWPGGCEDPRVAVTEDGLYVIIYTQWNQDKARLGIATSRDLLKWEKHGPAFTKAFNGKFNEIWSKSGSIVTKLVGDKQVIAKINGKYWLYFGEANVNLASSTDLINWTPLVDKNENLVNLISPRKGFFDSNLTECGPPAIVTEKGIVLLYNGKNDKGEDGDKRFTPNSYCAGQVLFDKNDPSKVLDRLDVPFFRPMESFEKSGQYVAGTVFIEGMVYFKNKWLLYYGCADSRVGVAVYDPKTKTPGDPLP</sequence>
<keyword evidence="6" id="KW-1185">Reference proteome</keyword>
<dbReference type="EMBL" id="CP098805">
    <property type="protein sequence ID" value="USJ30441.1"/>
    <property type="molecule type" value="Genomic_DNA"/>
</dbReference>
<evidence type="ECO:0000256" key="3">
    <source>
        <dbReference type="ARBA" id="ARBA00024356"/>
    </source>
</evidence>
<dbReference type="CDD" id="cd18610">
    <property type="entry name" value="GH130_BT3780-like"/>
    <property type="match status" value="1"/>
</dbReference>
<keyword evidence="4" id="KW-0732">Signal</keyword>
<evidence type="ECO:0000256" key="1">
    <source>
        <dbReference type="ARBA" id="ARBA00022676"/>
    </source>
</evidence>
<gene>
    <name evidence="5" type="ORF">NFI80_21590</name>
</gene>
<dbReference type="Proteomes" id="UP001055420">
    <property type="component" value="Chromosome"/>
</dbReference>
<dbReference type="InterPro" id="IPR007184">
    <property type="entry name" value="Mannoside_phosphorylase"/>
</dbReference>
<keyword evidence="5" id="KW-0378">Hydrolase</keyword>
<dbReference type="Gene3D" id="2.115.10.20">
    <property type="entry name" value="Glycosyl hydrolase domain, family 43"/>
    <property type="match status" value="1"/>
</dbReference>
<dbReference type="GO" id="GO:0016787">
    <property type="term" value="F:hydrolase activity"/>
    <property type="evidence" value="ECO:0007669"/>
    <property type="project" value="UniProtKB-KW"/>
</dbReference>
<dbReference type="PANTHER" id="PTHR34106">
    <property type="entry name" value="GLYCOSIDASE"/>
    <property type="match status" value="1"/>
</dbReference>
<dbReference type="RefSeq" id="WP_235166302.1">
    <property type="nucleotide sequence ID" value="NZ_CP098805.1"/>
</dbReference>
<dbReference type="PANTHER" id="PTHR34106:SF5">
    <property type="entry name" value="GLYCOSIDASE"/>
    <property type="match status" value="1"/>
</dbReference>
<feature type="signal peptide" evidence="4">
    <location>
        <begin position="1"/>
        <end position="21"/>
    </location>
</feature>
<feature type="chain" id="PRO_5046525569" evidence="4">
    <location>
        <begin position="22"/>
        <end position="381"/>
    </location>
</feature>
<organism evidence="5 6">
    <name type="scientific">Dyadobacter chenhuakuii</name>
    <dbReference type="NCBI Taxonomy" id="2909339"/>
    <lineage>
        <taxon>Bacteria</taxon>
        <taxon>Pseudomonadati</taxon>
        <taxon>Bacteroidota</taxon>
        <taxon>Cytophagia</taxon>
        <taxon>Cytophagales</taxon>
        <taxon>Spirosomataceae</taxon>
        <taxon>Dyadobacter</taxon>
    </lineage>
</organism>
<reference evidence="5" key="1">
    <citation type="submission" date="2022-06" db="EMBL/GenBank/DDBJ databases">
        <title>Novel species in genus Dyadobacter.</title>
        <authorList>
            <person name="Ma C."/>
        </authorList>
    </citation>
    <scope>NUCLEOTIDE SEQUENCE</scope>
    <source>
        <strain evidence="5">CY22</strain>
    </source>
</reference>
<dbReference type="InterPro" id="IPR023296">
    <property type="entry name" value="Glyco_hydro_beta-prop_sf"/>
</dbReference>
<proteinExistence type="inferred from homology"/>
<accession>A0ABY4XJ35</accession>
<evidence type="ECO:0000313" key="6">
    <source>
        <dbReference type="Proteomes" id="UP001055420"/>
    </source>
</evidence>
<name>A0ABY4XJ35_9BACT</name>
<evidence type="ECO:0000256" key="2">
    <source>
        <dbReference type="ARBA" id="ARBA00022679"/>
    </source>
</evidence>
<comment type="similarity">
    <text evidence="3">Belongs to the glycosyl hydrolase 130 family.</text>
</comment>
<keyword evidence="2" id="KW-0808">Transferase</keyword>
<evidence type="ECO:0000313" key="5">
    <source>
        <dbReference type="EMBL" id="USJ30441.1"/>
    </source>
</evidence>